<gene>
    <name evidence="1" type="ORF">C5167_006526</name>
</gene>
<dbReference type="Gramene" id="RZC59227">
    <property type="protein sequence ID" value="RZC59227"/>
    <property type="gene ID" value="C5167_006526"/>
</dbReference>
<accession>A0A4Y7JEI5</accession>
<reference evidence="1 2" key="1">
    <citation type="journal article" date="2018" name="Science">
        <title>The opium poppy genome and morphinan production.</title>
        <authorList>
            <person name="Guo L."/>
            <person name="Winzer T."/>
            <person name="Yang X."/>
            <person name="Li Y."/>
            <person name="Ning Z."/>
            <person name="He Z."/>
            <person name="Teodor R."/>
            <person name="Lu Y."/>
            <person name="Bowser T.A."/>
            <person name="Graham I.A."/>
            <person name="Ye K."/>
        </authorList>
    </citation>
    <scope>NUCLEOTIDE SEQUENCE [LARGE SCALE GENOMIC DNA]</scope>
    <source>
        <strain evidence="2">cv. HN1</strain>
        <tissue evidence="1">Leaves</tissue>
    </source>
</reference>
<dbReference type="EMBL" id="CM010718">
    <property type="protein sequence ID" value="RZC59227.1"/>
    <property type="molecule type" value="Genomic_DNA"/>
</dbReference>
<sequence length="127" mass="13961">MLNELDSEAGMLLKCRTTSPVIHMSIISLEAKLRLLLKSFVTSKIASCAQGQGPYNGVFAQLHQTIALAERCKCLSGCIPSFVTTVSKWNTEIKPLAKVSNSGYSVNITLYGDKSINVLSRSRCYWD</sequence>
<dbReference type="Proteomes" id="UP000316621">
    <property type="component" value="Chromosome 4"/>
</dbReference>
<proteinExistence type="predicted"/>
<evidence type="ECO:0000313" key="2">
    <source>
        <dbReference type="Proteomes" id="UP000316621"/>
    </source>
</evidence>
<keyword evidence="2" id="KW-1185">Reference proteome</keyword>
<evidence type="ECO:0000313" key="1">
    <source>
        <dbReference type="EMBL" id="RZC59227.1"/>
    </source>
</evidence>
<organism evidence="1 2">
    <name type="scientific">Papaver somniferum</name>
    <name type="common">Opium poppy</name>
    <dbReference type="NCBI Taxonomy" id="3469"/>
    <lineage>
        <taxon>Eukaryota</taxon>
        <taxon>Viridiplantae</taxon>
        <taxon>Streptophyta</taxon>
        <taxon>Embryophyta</taxon>
        <taxon>Tracheophyta</taxon>
        <taxon>Spermatophyta</taxon>
        <taxon>Magnoliopsida</taxon>
        <taxon>Ranunculales</taxon>
        <taxon>Papaveraceae</taxon>
        <taxon>Papaveroideae</taxon>
        <taxon>Papaver</taxon>
    </lineage>
</organism>
<protein>
    <submittedName>
        <fullName evidence="1">Uncharacterized protein</fullName>
    </submittedName>
</protein>
<dbReference type="AlphaFoldDB" id="A0A4Y7JEI5"/>
<name>A0A4Y7JEI5_PAPSO</name>